<keyword evidence="2" id="KW-0449">Lipoprotein</keyword>
<sequence>MTMKKYLLLLICSAVLVLGGCDHDFAEMNKNPYGITTINPALLFANAVRTTHPGSWEGEQTIVQQFLNAYDLGATSGFNFNLDNNNFNMPKWNTNYENTIKLLAQAIALAEEDPQPNVNLMSMMRIWRAHVFMTLVDTYGDVPYTEAGRAYLDQNFFPVYNDDQEIYEDLYRELTSASAALDPAGSYVPEDLFYGSSSATPAVTADVQVAKWKKLGYSLLLRLGMRYSKIDPDKAGDIVSEAVNAGVMDTNADDAYLRFTTAYPNQLNNGPRTINPRYYYLAEPFVDQLKGTDDPRAKYIWGKYTEPNDAPNAVPDVAPENQFGFPVGYNQNTVVDHPAYKGTAGQGFNYTQLNFSVVGSAVAPVFFVTHAQTKLLMAEAAYHGWIGGSAQQYYEGLVITKTSPRDFF</sequence>
<proteinExistence type="predicted"/>
<evidence type="ECO:0000313" key="2">
    <source>
        <dbReference type="EMBL" id="MBT1690763.1"/>
    </source>
</evidence>
<evidence type="ECO:0000313" key="3">
    <source>
        <dbReference type="Proteomes" id="UP001319180"/>
    </source>
</evidence>
<accession>A0AAP2DF88</accession>
<dbReference type="Proteomes" id="UP001319180">
    <property type="component" value="Unassembled WGS sequence"/>
</dbReference>
<dbReference type="SUPFAM" id="SSF48452">
    <property type="entry name" value="TPR-like"/>
    <property type="match status" value="1"/>
</dbReference>
<dbReference type="Pfam" id="PF12771">
    <property type="entry name" value="SusD-like_2"/>
    <property type="match status" value="1"/>
</dbReference>
<dbReference type="PROSITE" id="PS51257">
    <property type="entry name" value="PROKAR_LIPOPROTEIN"/>
    <property type="match status" value="1"/>
</dbReference>
<protein>
    <submittedName>
        <fullName evidence="2">SusD/RagB family nutrient-binding outer membrane lipoprotein</fullName>
    </submittedName>
</protein>
<dbReference type="InterPro" id="IPR041662">
    <property type="entry name" value="SusD-like_2"/>
</dbReference>
<keyword evidence="1" id="KW-0732">Signal</keyword>
<dbReference type="AlphaFoldDB" id="A0AAP2DF88"/>
<dbReference type="EMBL" id="JAHESC010000085">
    <property type="protein sequence ID" value="MBT1690763.1"/>
    <property type="molecule type" value="Genomic_DNA"/>
</dbReference>
<feature type="non-terminal residue" evidence="2">
    <location>
        <position position="408"/>
    </location>
</feature>
<comment type="caution">
    <text evidence="2">The sequence shown here is derived from an EMBL/GenBank/DDBJ whole genome shotgun (WGS) entry which is preliminary data.</text>
</comment>
<gene>
    <name evidence="2" type="ORF">KK078_29635</name>
</gene>
<feature type="signal peptide" evidence="1">
    <location>
        <begin position="1"/>
        <end position="19"/>
    </location>
</feature>
<dbReference type="InterPro" id="IPR011990">
    <property type="entry name" value="TPR-like_helical_dom_sf"/>
</dbReference>
<reference evidence="2 3" key="1">
    <citation type="submission" date="2021-05" db="EMBL/GenBank/DDBJ databases">
        <title>A Polyphasic approach of four new species of the genus Ohtaekwangia: Ohtaekwangia histidinii sp. nov., Ohtaekwangia cretensis sp. nov., Ohtaekwangia indiensis sp. nov., Ohtaekwangia reichenbachii sp. nov. from diverse environment.</title>
        <authorList>
            <person name="Octaviana S."/>
        </authorList>
    </citation>
    <scope>NUCLEOTIDE SEQUENCE [LARGE SCALE GENOMIC DNA]</scope>
    <source>
        <strain evidence="2 3">PWU37</strain>
    </source>
</reference>
<name>A0AAP2DF88_9BACT</name>
<dbReference type="RefSeq" id="WP_254094536.1">
    <property type="nucleotide sequence ID" value="NZ_JAHESC010000085.1"/>
</dbReference>
<organism evidence="2 3">
    <name type="scientific">Dawidia soli</name>
    <dbReference type="NCBI Taxonomy" id="2782352"/>
    <lineage>
        <taxon>Bacteria</taxon>
        <taxon>Pseudomonadati</taxon>
        <taxon>Bacteroidota</taxon>
        <taxon>Cytophagia</taxon>
        <taxon>Cytophagales</taxon>
        <taxon>Chryseotaleaceae</taxon>
        <taxon>Dawidia</taxon>
    </lineage>
</organism>
<keyword evidence="3" id="KW-1185">Reference proteome</keyword>
<feature type="chain" id="PRO_5042863194" evidence="1">
    <location>
        <begin position="20"/>
        <end position="408"/>
    </location>
</feature>
<evidence type="ECO:0000256" key="1">
    <source>
        <dbReference type="SAM" id="SignalP"/>
    </source>
</evidence>
<dbReference type="Gene3D" id="1.25.40.390">
    <property type="match status" value="1"/>
</dbReference>